<dbReference type="PANTHER" id="PTHR42899:SF1">
    <property type="entry name" value="SPERMATOGENESIS-ASSOCIATED PROTEIN 20"/>
    <property type="match status" value="1"/>
</dbReference>
<dbReference type="Pfam" id="PF03190">
    <property type="entry name" value="Thioredox_DsbH"/>
    <property type="match status" value="1"/>
</dbReference>
<dbReference type="Proteomes" id="UP001595907">
    <property type="component" value="Unassembled WGS sequence"/>
</dbReference>
<dbReference type="InterPro" id="IPR036249">
    <property type="entry name" value="Thioredoxin-like_sf"/>
</dbReference>
<dbReference type="InterPro" id="IPR008928">
    <property type="entry name" value="6-hairpin_glycosidase_sf"/>
</dbReference>
<organism evidence="2 3">
    <name type="scientific">Ferruginibacter yonginensis</name>
    <dbReference type="NCBI Taxonomy" id="1310416"/>
    <lineage>
        <taxon>Bacteria</taxon>
        <taxon>Pseudomonadati</taxon>
        <taxon>Bacteroidota</taxon>
        <taxon>Chitinophagia</taxon>
        <taxon>Chitinophagales</taxon>
        <taxon>Chitinophagaceae</taxon>
        <taxon>Ferruginibacter</taxon>
    </lineage>
</organism>
<evidence type="ECO:0000313" key="2">
    <source>
        <dbReference type="EMBL" id="MFC4262500.1"/>
    </source>
</evidence>
<name>A0ABV8QQD7_9BACT</name>
<accession>A0ABV8QQD7</accession>
<keyword evidence="3" id="KW-1185">Reference proteome</keyword>
<sequence>MGLKNELIHETSPYLLQHAHNPVHWQPWGEKALQLAKTLQKPILVSIGYSACHWCHVMEKESFENEATAAIMNEHFINIKIDREERPDIDHIYMDAVQAMTGSGGWPLNVFLTPDAKPFFGGTYFPPVKAYNRPSFTDVLLHIHHSWLNENDVIIQQAHTLTNHLKKSNNFIDLKNKIVVDVDKPAFSKQDCINIIQNILSKADTVEGGFGKAPKFPQTFSINCLLQGAYFFYDDKALQQATLSLKKMLYGGIYDQLAGGLCRYSTDDVWLAPHFEKMLYDNALFIVSLGNAYAFTKDDDFKIGIEKTIAFLLNEMKHPEGGFFAALDADSEGVEGKFYVWDEQSFKNTVGEHAEFVAAYFDVTKEGNWEHHNILRVQQPLSIVAQQFDLDFSTATTIINQAKATLLQERSKRVRPGTDDKILLGWNALLVTAFCKAYAVLQNDMYKHEAVTLMAFIEQKFMEKEGTFLHTYKNGVAKYPAFLDDYAYLIEACIALQEITSDQSYLFKAQQYATFVIKNFSDTDSPYFFFTDEQQTDVIVRKIELYDGATPSANAVMAKNLYYLSVVFDRQEWRKKSVEMIESLKTIISTHSNSFGVWAANAINIAAGINEISVIGTNMMPLLKNVLPEYIPNCIIQSTLTNSDMPLFKNRFVFSKTFIYLCRYFICEKPFSNTSELFNEGRLRAFNNI</sequence>
<proteinExistence type="predicted"/>
<dbReference type="InterPro" id="IPR024705">
    <property type="entry name" value="Ssp411"/>
</dbReference>
<dbReference type="CDD" id="cd02955">
    <property type="entry name" value="SSP411"/>
    <property type="match status" value="1"/>
</dbReference>
<evidence type="ECO:0000313" key="3">
    <source>
        <dbReference type="Proteomes" id="UP001595907"/>
    </source>
</evidence>
<reference evidence="3" key="1">
    <citation type="journal article" date="2019" name="Int. J. Syst. Evol. Microbiol.">
        <title>The Global Catalogue of Microorganisms (GCM) 10K type strain sequencing project: providing services to taxonomists for standard genome sequencing and annotation.</title>
        <authorList>
            <consortium name="The Broad Institute Genomics Platform"/>
            <consortium name="The Broad Institute Genome Sequencing Center for Infectious Disease"/>
            <person name="Wu L."/>
            <person name="Ma J."/>
        </authorList>
    </citation>
    <scope>NUCLEOTIDE SEQUENCE [LARGE SCALE GENOMIC DNA]</scope>
    <source>
        <strain evidence="3">CECT 8289</strain>
    </source>
</reference>
<comment type="caution">
    <text evidence="2">The sequence shown here is derived from an EMBL/GenBank/DDBJ whole genome shotgun (WGS) entry which is preliminary data.</text>
</comment>
<gene>
    <name evidence="2" type="ORF">ACFOWM_06410</name>
</gene>
<dbReference type="SUPFAM" id="SSF48208">
    <property type="entry name" value="Six-hairpin glycosidases"/>
    <property type="match status" value="1"/>
</dbReference>
<dbReference type="SUPFAM" id="SSF52833">
    <property type="entry name" value="Thioredoxin-like"/>
    <property type="match status" value="1"/>
</dbReference>
<dbReference type="EMBL" id="JBHSCZ010000001">
    <property type="protein sequence ID" value="MFC4262500.1"/>
    <property type="molecule type" value="Genomic_DNA"/>
</dbReference>
<feature type="domain" description="Spermatogenesis-associated protein 20-like TRX" evidence="1">
    <location>
        <begin position="4"/>
        <end position="165"/>
    </location>
</feature>
<evidence type="ECO:0000259" key="1">
    <source>
        <dbReference type="Pfam" id="PF03190"/>
    </source>
</evidence>
<dbReference type="PANTHER" id="PTHR42899">
    <property type="entry name" value="SPERMATOGENESIS-ASSOCIATED PROTEIN 20"/>
    <property type="match status" value="1"/>
</dbReference>
<protein>
    <submittedName>
        <fullName evidence="2">Thioredoxin domain-containing protein</fullName>
    </submittedName>
</protein>
<dbReference type="PIRSF" id="PIRSF006402">
    <property type="entry name" value="UCP006402_thioredoxin"/>
    <property type="match status" value="1"/>
</dbReference>
<dbReference type="RefSeq" id="WP_379707970.1">
    <property type="nucleotide sequence ID" value="NZ_JBHSCZ010000001.1"/>
</dbReference>
<dbReference type="Gene3D" id="3.40.30.10">
    <property type="entry name" value="Glutaredoxin"/>
    <property type="match status" value="1"/>
</dbReference>
<dbReference type="Gene3D" id="1.50.10.20">
    <property type="match status" value="1"/>
</dbReference>
<dbReference type="InterPro" id="IPR004879">
    <property type="entry name" value="Ssp411-like_TRX"/>
</dbReference>